<gene>
    <name evidence="1" type="ORF">SINV_11983</name>
</gene>
<proteinExistence type="predicted"/>
<reference evidence="1" key="1">
    <citation type="journal article" date="2011" name="Proc. Natl. Acad. Sci. U.S.A.">
        <title>The genome of the fire ant Solenopsis invicta.</title>
        <authorList>
            <person name="Wurm Y."/>
            <person name="Wang J."/>
            <person name="Riba-Grognuz O."/>
            <person name="Corona M."/>
            <person name="Nygaard S."/>
            <person name="Hunt B.G."/>
            <person name="Ingram K.K."/>
            <person name="Falquet L."/>
            <person name="Nipitwattanaphon M."/>
            <person name="Gotzek D."/>
            <person name="Dijkstra M.B."/>
            <person name="Oettler J."/>
            <person name="Comtesse F."/>
            <person name="Shih C.J."/>
            <person name="Wu W.J."/>
            <person name="Yang C.C."/>
            <person name="Thomas J."/>
            <person name="Beaudoing E."/>
            <person name="Pradervand S."/>
            <person name="Flegel V."/>
            <person name="Cook E.D."/>
            <person name="Fabbretti R."/>
            <person name="Stockinger H."/>
            <person name="Long L."/>
            <person name="Farmerie W.G."/>
            <person name="Oakey J."/>
            <person name="Boomsma J.J."/>
            <person name="Pamilo P."/>
            <person name="Yi S.V."/>
            <person name="Heinze J."/>
            <person name="Goodisman M.A."/>
            <person name="Farinelli L."/>
            <person name="Harshman K."/>
            <person name="Hulo N."/>
            <person name="Cerutti L."/>
            <person name="Xenarios I."/>
            <person name="Shoemaker D."/>
            <person name="Keller L."/>
        </authorList>
    </citation>
    <scope>NUCLEOTIDE SEQUENCE [LARGE SCALE GENOMIC DNA]</scope>
</reference>
<sequence>MESIGKRGEIRKKGDARKYKIGFWKVAGMKNKEKDFMERLKEWDVMFQKEGMGKSSKIAAKRIRMGSARGGKEE</sequence>
<dbReference type="EMBL" id="GL763399">
    <property type="protein sequence ID" value="EFZ19712.1"/>
    <property type="molecule type" value="Genomic_DNA"/>
</dbReference>
<accession>E9IIA4</accession>
<dbReference type="AlphaFoldDB" id="E9IIA4"/>
<protein>
    <submittedName>
        <fullName evidence="1">Uncharacterized protein</fullName>
    </submittedName>
</protein>
<dbReference type="HOGENOM" id="CLU_2690909_0_0_1"/>
<organism>
    <name type="scientific">Solenopsis invicta</name>
    <name type="common">Red imported fire ant</name>
    <name type="synonym">Solenopsis wagneri</name>
    <dbReference type="NCBI Taxonomy" id="13686"/>
    <lineage>
        <taxon>Eukaryota</taxon>
        <taxon>Metazoa</taxon>
        <taxon>Ecdysozoa</taxon>
        <taxon>Arthropoda</taxon>
        <taxon>Hexapoda</taxon>
        <taxon>Insecta</taxon>
        <taxon>Pterygota</taxon>
        <taxon>Neoptera</taxon>
        <taxon>Endopterygota</taxon>
        <taxon>Hymenoptera</taxon>
        <taxon>Apocrita</taxon>
        <taxon>Aculeata</taxon>
        <taxon>Formicoidea</taxon>
        <taxon>Formicidae</taxon>
        <taxon>Myrmicinae</taxon>
        <taxon>Solenopsis</taxon>
    </lineage>
</organism>
<name>E9IIA4_SOLIN</name>
<evidence type="ECO:0000313" key="1">
    <source>
        <dbReference type="EMBL" id="EFZ19712.1"/>
    </source>
</evidence>
<feature type="non-terminal residue" evidence="1">
    <location>
        <position position="74"/>
    </location>
</feature>